<dbReference type="Gene3D" id="2.40.50.140">
    <property type="entry name" value="Nucleic acid-binding proteins"/>
    <property type="match status" value="1"/>
</dbReference>
<dbReference type="Proteomes" id="UP001597052">
    <property type="component" value="Unassembled WGS sequence"/>
</dbReference>
<dbReference type="InterPro" id="IPR012340">
    <property type="entry name" value="NA-bd_OB-fold"/>
</dbReference>
<gene>
    <name evidence="4" type="ORF">ACFSBW_17605</name>
</gene>
<proteinExistence type="predicted"/>
<evidence type="ECO:0000259" key="3">
    <source>
        <dbReference type="PROSITE" id="PS50926"/>
    </source>
</evidence>
<evidence type="ECO:0000256" key="1">
    <source>
        <dbReference type="SAM" id="MobiDB-lite"/>
    </source>
</evidence>
<feature type="compositionally biased region" description="Basic and acidic residues" evidence="1">
    <location>
        <begin position="71"/>
        <end position="86"/>
    </location>
</feature>
<feature type="domain" description="TRAM" evidence="3">
    <location>
        <begin position="78"/>
        <end position="137"/>
    </location>
</feature>
<dbReference type="InterPro" id="IPR000595">
    <property type="entry name" value="cNMP-bd_dom"/>
</dbReference>
<dbReference type="SUPFAM" id="SSF50249">
    <property type="entry name" value="Nucleic acid-binding proteins"/>
    <property type="match status" value="1"/>
</dbReference>
<dbReference type="RefSeq" id="WP_256397663.1">
    <property type="nucleotide sequence ID" value="NZ_JANHDJ010000009.1"/>
</dbReference>
<evidence type="ECO:0000313" key="4">
    <source>
        <dbReference type="EMBL" id="MFD1643681.1"/>
    </source>
</evidence>
<sequence>MEISEQLTSLFSAPVEETAESYVIEVPYREVTEGFVDRDAAYQVALLSTEKMSVNDGSPSESPNHNSPTEESEHQDPPVSEGEERIVEITEMGDQGDGLTRVERGFVVIVPETEVGERVQIHIETVHDTVAFGEVVQRYRY</sequence>
<feature type="region of interest" description="Disordered" evidence="1">
    <location>
        <begin position="51"/>
        <end position="86"/>
    </location>
</feature>
<keyword evidence="5" id="KW-1185">Reference proteome</keyword>
<dbReference type="AlphaFoldDB" id="A0ABD6DFQ8"/>
<organism evidence="4 5">
    <name type="scientific">Halohasta litorea</name>
    <dbReference type="NCBI Taxonomy" id="869891"/>
    <lineage>
        <taxon>Archaea</taxon>
        <taxon>Methanobacteriati</taxon>
        <taxon>Methanobacteriota</taxon>
        <taxon>Stenosarchaea group</taxon>
        <taxon>Halobacteria</taxon>
        <taxon>Halobacteriales</taxon>
        <taxon>Haloferacaceae</taxon>
        <taxon>Halohasta</taxon>
    </lineage>
</organism>
<feature type="compositionally biased region" description="Polar residues" evidence="1">
    <location>
        <begin position="51"/>
        <end position="69"/>
    </location>
</feature>
<dbReference type="PROSITE" id="PS50926">
    <property type="entry name" value="TRAM"/>
    <property type="match status" value="1"/>
</dbReference>
<feature type="domain" description="Cyclic nucleotide-binding" evidence="2">
    <location>
        <begin position="89"/>
        <end position="141"/>
    </location>
</feature>
<name>A0ABD6DFQ8_9EURY</name>
<protein>
    <submittedName>
        <fullName evidence="4">TRAM domain-containing protein</fullName>
    </submittedName>
</protein>
<reference evidence="4 5" key="1">
    <citation type="journal article" date="2019" name="Int. J. Syst. Evol. Microbiol.">
        <title>The Global Catalogue of Microorganisms (GCM) 10K type strain sequencing project: providing services to taxonomists for standard genome sequencing and annotation.</title>
        <authorList>
            <consortium name="The Broad Institute Genomics Platform"/>
            <consortium name="The Broad Institute Genome Sequencing Center for Infectious Disease"/>
            <person name="Wu L."/>
            <person name="Ma J."/>
        </authorList>
    </citation>
    <scope>NUCLEOTIDE SEQUENCE [LARGE SCALE GENOMIC DNA]</scope>
    <source>
        <strain evidence="4 5">CGMCC 1.10593</strain>
    </source>
</reference>
<dbReference type="PROSITE" id="PS50042">
    <property type="entry name" value="CNMP_BINDING_3"/>
    <property type="match status" value="1"/>
</dbReference>
<dbReference type="EMBL" id="JBHUDM010000007">
    <property type="protein sequence ID" value="MFD1643681.1"/>
    <property type="molecule type" value="Genomic_DNA"/>
</dbReference>
<comment type="caution">
    <text evidence="4">The sequence shown here is derived from an EMBL/GenBank/DDBJ whole genome shotgun (WGS) entry which is preliminary data.</text>
</comment>
<evidence type="ECO:0000259" key="2">
    <source>
        <dbReference type="PROSITE" id="PS50042"/>
    </source>
</evidence>
<accession>A0ABD6DFQ8</accession>
<dbReference type="InterPro" id="IPR002792">
    <property type="entry name" value="TRAM_dom"/>
</dbReference>
<evidence type="ECO:0000313" key="5">
    <source>
        <dbReference type="Proteomes" id="UP001597052"/>
    </source>
</evidence>
<dbReference type="Pfam" id="PF01938">
    <property type="entry name" value="TRAM"/>
    <property type="match status" value="1"/>
</dbReference>